<dbReference type="InterPro" id="IPR054722">
    <property type="entry name" value="PolX-like_BBD"/>
</dbReference>
<keyword evidence="3" id="KW-0064">Aspartyl protease</keyword>
<feature type="region of interest" description="Disordered" evidence="6">
    <location>
        <begin position="57"/>
        <end position="82"/>
    </location>
</feature>
<dbReference type="Pfam" id="PF00098">
    <property type="entry name" value="zf-CCHC"/>
    <property type="match status" value="1"/>
</dbReference>
<feature type="compositionally biased region" description="Low complexity" evidence="6">
    <location>
        <begin position="963"/>
        <end position="975"/>
    </location>
</feature>
<dbReference type="InterPro" id="IPR025724">
    <property type="entry name" value="GAG-pre-integrase_dom"/>
</dbReference>
<dbReference type="InterPro" id="IPR039537">
    <property type="entry name" value="Retrotran_Ty1/copia-like"/>
</dbReference>
<dbReference type="Gene3D" id="3.30.420.10">
    <property type="entry name" value="Ribonuclease H-like superfamily/Ribonuclease H"/>
    <property type="match status" value="1"/>
</dbReference>
<name>Q53LP5_ORYSJ</name>
<dbReference type="SMART" id="SM00343">
    <property type="entry name" value="ZnF_C2HC"/>
    <property type="match status" value="1"/>
</dbReference>
<feature type="region of interest" description="Disordered" evidence="6">
    <location>
        <begin position="938"/>
        <end position="1007"/>
    </location>
</feature>
<protein>
    <submittedName>
        <fullName evidence="9">Retrotransposon protein, putative, Ty1-copia sub-class</fullName>
    </submittedName>
</protein>
<dbReference type="PROSITE" id="PS50994">
    <property type="entry name" value="INTEGRASE"/>
    <property type="match status" value="1"/>
</dbReference>
<dbReference type="CDD" id="cd09272">
    <property type="entry name" value="RNase_HI_RT_Ty1"/>
    <property type="match status" value="1"/>
</dbReference>
<sequence length="1523" mass="167799">MSDVRSRRSVVSSTRRQQDAELAAAEERRRATAQTAAAAARAARLAAAELAAARAEAEAEAAEDAARAAEVEVETLRSSINGSIAGDITADRELEELARGRARERAERWAAAHLHGGGGGPRDRAPADGNPDGRGRAGGSPEPARGPRRQRGSPSPDRHHGHHGVQTVVRDFGPGGGWPTLTKTNYIEWAAVMRVRLQVRHMWEAVRYGDVDYDEDRRALDALIAAVPPEMQFSLSQKRTAKEAWDAIAAARIGSDRAHKSTLQALRKEWENLAFKPGEDVDDFALRLHTLLQKMVQYGDDTYDEERAVEKLFRCVPEKYKQIARSIESLLDLSTMSIEEALGRLKVVDGDEPQPLSGPITIGGKLHLTREQWEASQSNGRKGESPPSTGGRKPRKARGGVQLRWARRRAEGGARRGAQGDAAGNHKPARDDACRNCGKLGHWAKDCRQPRRGQAHVAQVEEKPALLLAHASIELSSAAPAATAFLHLEEPKVHAFLGNSSSNDKADGWYLDTGATHHMTGRREFFTELDSSVRGSVKFGDASGVEIKGVGSVTFTTKSGEHRLLTGVYYIPALRNSIISVGQLDENGSSVLVEHGVMRIWDRRRRLLAKVTRGTNRLYILSAQVAQPVCLAARRDGEAWQWHERFGHLHFEALKRLSAKEMVRGLPCLDHVEQLCDVCVLTKQRRLPFPQQTSFRAKERLELMHGDLCGPVTPATPGGRRYFLLLVDDLSRYMWVMVLGSKGEAADTIRRAQAAAEAECGRKLRVLRTDNGGEFTAAEFASYCADEGIQRHYTAPYSPQQNGVVERRNQTVVGMARALLKQRGMPAIFWGEAVVTAVYILNRSPTKALDGRTPYEAWHGRKPGVSHLRVFGCLAFVKELGPISKLDDRSTPGVFIGYAEGSKAYRILDPETQRTVDDGSTLTYDDFTVEYVHFERAGGVGSSSSPSVSTPVPEPPSTPTPTHPRATASTATSSSPTPPQPATPRAPAPTATPPSTSTPTPARVERSPVEFATPLSHDGERIDAYHDGEQLRYRTMEDLLGDQPVPGMVPRDLEAQLHLACDDGEPRSFAEAEKHAAWRAAMQSEMDAVQENRTWELVDLPRGHRAITLKWVFKLKRDKAGAIVKHKARLVARGFVQQEGIDYDDAFAPVARMESVRLLALAAQEGWGVHHMDVKSAFLNGDLKEEAPRAWNAKLDSTLKGMGFEQSPHEAAIYRRGNGGNALLVGVYVDDLVITGTKDAEVYQDDSGITLRQTAYAKRVVELAGLTDCNPALTPMEERLKLSRDSTAEEVDATQYRRLVGSLRYLTHTRPDLAFSVGYVSRFMQRPTTEHQQAVKRIIRYVAGTLDHGLYYPRCPGKAHFVGYSDSDHAGDIDTSKSTSGILFFLGECLVSWQSIKQQVVALSSCEAEYMVASAASTQALWLARLLSDLLGRDTGAVELRVDSQSALALAKNPVFHERSKHIRVRYHFIRSYLEEGSIKASYINTKDQLADLLTKPLGRIKFLELCSRIGMAQLSHKTTHKT</sequence>
<dbReference type="Pfam" id="PF25597">
    <property type="entry name" value="SH3_retrovirus"/>
    <property type="match status" value="1"/>
</dbReference>
<feature type="region of interest" description="Disordered" evidence="6">
    <location>
        <begin position="1"/>
        <end position="28"/>
    </location>
</feature>
<dbReference type="InterPro" id="IPR043502">
    <property type="entry name" value="DNA/RNA_pol_sf"/>
</dbReference>
<feature type="compositionally biased region" description="Basic and acidic residues" evidence="6">
    <location>
        <begin position="121"/>
        <end position="135"/>
    </location>
</feature>
<dbReference type="Pfam" id="PF22936">
    <property type="entry name" value="Pol_BBD"/>
    <property type="match status" value="1"/>
</dbReference>
<dbReference type="PROSITE" id="PS50158">
    <property type="entry name" value="ZF_CCHC"/>
    <property type="match status" value="1"/>
</dbReference>
<feature type="region of interest" description="Disordered" evidence="6">
    <location>
        <begin position="112"/>
        <end position="171"/>
    </location>
</feature>
<dbReference type="SUPFAM" id="SSF56672">
    <property type="entry name" value="DNA/RNA polymerases"/>
    <property type="match status" value="1"/>
</dbReference>
<dbReference type="GO" id="GO:0015074">
    <property type="term" value="P:DNA integration"/>
    <property type="evidence" value="ECO:0007669"/>
    <property type="project" value="InterPro"/>
</dbReference>
<dbReference type="SUPFAM" id="SSF57756">
    <property type="entry name" value="Retrovirus zinc finger-like domains"/>
    <property type="match status" value="1"/>
</dbReference>
<keyword evidence="5" id="KW-0862">Zinc</keyword>
<dbReference type="InterPro" id="IPR001584">
    <property type="entry name" value="Integrase_cat-core"/>
</dbReference>
<feature type="domain" description="CCHC-type" evidence="7">
    <location>
        <begin position="434"/>
        <end position="449"/>
    </location>
</feature>
<reference evidence="10" key="1">
    <citation type="journal article" date="2005" name="Nature">
        <title>The map-based sequence of the rice genome.</title>
        <authorList>
            <consortium name="International rice genome sequencing project (IRGSP)"/>
            <person name="Matsumoto T."/>
            <person name="Wu J."/>
            <person name="Kanamori H."/>
            <person name="Katayose Y."/>
            <person name="Fujisawa M."/>
            <person name="Namiki N."/>
            <person name="Mizuno H."/>
            <person name="Yamamoto K."/>
            <person name="Antonio B.A."/>
            <person name="Baba T."/>
            <person name="Sakata K."/>
            <person name="Nagamura Y."/>
            <person name="Aoki H."/>
            <person name="Arikawa K."/>
            <person name="Arita K."/>
            <person name="Bito T."/>
            <person name="Chiden Y."/>
            <person name="Fujitsuka N."/>
            <person name="Fukunaka R."/>
            <person name="Hamada M."/>
            <person name="Harada C."/>
            <person name="Hayashi A."/>
            <person name="Hijishita S."/>
            <person name="Honda M."/>
            <person name="Hosokawa S."/>
            <person name="Ichikawa Y."/>
            <person name="Idonuma A."/>
            <person name="Iijima M."/>
            <person name="Ikeda M."/>
            <person name="Ikeno M."/>
            <person name="Ito K."/>
            <person name="Ito S."/>
            <person name="Ito T."/>
            <person name="Ito Y."/>
            <person name="Ito Y."/>
            <person name="Iwabuchi A."/>
            <person name="Kamiya K."/>
            <person name="Karasawa W."/>
            <person name="Kurita K."/>
            <person name="Katagiri S."/>
            <person name="Kikuta A."/>
            <person name="Kobayashi H."/>
            <person name="Kobayashi N."/>
            <person name="Machita K."/>
            <person name="Maehara T."/>
            <person name="Masukawa M."/>
            <person name="Mizubayashi T."/>
            <person name="Mukai Y."/>
            <person name="Nagasaki H."/>
            <person name="Nagata Y."/>
            <person name="Naito S."/>
            <person name="Nakashima M."/>
            <person name="Nakama Y."/>
            <person name="Nakamichi Y."/>
            <person name="Nakamura M."/>
            <person name="Meguro A."/>
            <person name="Negishi M."/>
            <person name="Ohta I."/>
            <person name="Ohta T."/>
            <person name="Okamoto M."/>
            <person name="Ono N."/>
            <person name="Saji S."/>
            <person name="Sakaguchi M."/>
            <person name="Sakai K."/>
            <person name="Shibata M."/>
            <person name="Shimokawa T."/>
            <person name="Song J."/>
            <person name="Takazaki Y."/>
            <person name="Terasawa K."/>
            <person name="Tsugane M."/>
            <person name="Tsuji K."/>
            <person name="Ueda S."/>
            <person name="Waki K."/>
            <person name="Yamagata H."/>
            <person name="Yamamoto M."/>
            <person name="Yamamoto S."/>
            <person name="Yamane H."/>
            <person name="Yoshiki S."/>
            <person name="Yoshihara R."/>
            <person name="Yukawa K."/>
            <person name="Zhong H."/>
            <person name="Yano M."/>
            <person name="Yuan Q."/>
            <person name="Ouyang S."/>
            <person name="Liu J."/>
            <person name="Jones K.M."/>
            <person name="Gansberger K."/>
            <person name="Moffat K."/>
            <person name="Hill J."/>
            <person name="Bera J."/>
            <person name="Fadrosh D."/>
            <person name="Jin S."/>
            <person name="Johri S."/>
            <person name="Kim M."/>
            <person name="Overton L."/>
            <person name="Reardon M."/>
            <person name="Tsitrin T."/>
            <person name="Vuong H."/>
            <person name="Weaver B."/>
            <person name="Ciecko A."/>
            <person name="Tallon L."/>
            <person name="Jackson J."/>
            <person name="Pai G."/>
            <person name="Aken S.V."/>
            <person name="Utterback T."/>
            <person name="Reidmuller S."/>
            <person name="Feldblyum T."/>
            <person name="Hsiao J."/>
            <person name="Zismann V."/>
            <person name="Iobst S."/>
            <person name="de Vazeille A.R."/>
            <person name="Buell C.R."/>
            <person name="Ying K."/>
            <person name="Li Y."/>
            <person name="Lu T."/>
            <person name="Huang Y."/>
            <person name="Zhao Q."/>
            <person name="Feng Q."/>
            <person name="Zhang L."/>
            <person name="Zhu J."/>
            <person name="Weng Q."/>
            <person name="Mu J."/>
            <person name="Lu Y."/>
            <person name="Fan D."/>
            <person name="Liu Y."/>
            <person name="Guan J."/>
            <person name="Zhang Y."/>
            <person name="Yu S."/>
            <person name="Liu X."/>
            <person name="Zhang Y."/>
            <person name="Hong G."/>
            <person name="Han B."/>
            <person name="Choisne N."/>
            <person name="Demange N."/>
            <person name="Orjeda G."/>
            <person name="Samain S."/>
            <person name="Cattolico L."/>
            <person name="Pelletier E."/>
            <person name="Couloux A."/>
            <person name="Segurens B."/>
            <person name="Wincker P."/>
            <person name="D'Hont A."/>
            <person name="Scarpelli C."/>
            <person name="Weissenbach J."/>
            <person name="Salanoubat M."/>
            <person name="Quetier F."/>
            <person name="Yu Y."/>
            <person name="Kim H.R."/>
            <person name="Rambo T."/>
            <person name="Currie J."/>
            <person name="Collura K."/>
            <person name="Luo M."/>
            <person name="Yang T."/>
            <person name="Ammiraju J.S.S."/>
            <person name="Engler F."/>
            <person name="Soderlund C."/>
            <person name="Wing R.A."/>
            <person name="Palmer L.E."/>
            <person name="de la Bastide M."/>
            <person name="Spiegel L."/>
            <person name="Nascimento L."/>
            <person name="Zutavern T."/>
            <person name="O'Shaughnessy A."/>
            <person name="Dike S."/>
            <person name="Dedhia N."/>
            <person name="Preston R."/>
            <person name="Balija V."/>
            <person name="McCombie W.R."/>
            <person name="Chow T."/>
            <person name="Chen H."/>
            <person name="Chung M."/>
            <person name="Chen C."/>
            <person name="Shaw J."/>
            <person name="Wu H."/>
            <person name="Hsiao K."/>
            <person name="Chao Y."/>
            <person name="Chu M."/>
            <person name="Cheng C."/>
            <person name="Hour A."/>
            <person name="Lee P."/>
            <person name="Lin S."/>
            <person name="Lin Y."/>
            <person name="Liou J."/>
            <person name="Liu S."/>
            <person name="Hsing Y."/>
            <person name="Raghuvanshi S."/>
            <person name="Mohanty A."/>
            <person name="Bharti A.K."/>
            <person name="Gaur A."/>
            <person name="Gupta V."/>
            <person name="Kumar D."/>
            <person name="Ravi V."/>
            <person name="Vij S."/>
            <person name="Kapur A."/>
            <person name="Khurana P."/>
            <person name="Khurana P."/>
            <person name="Khurana J.P."/>
            <person name="Tyagi A.K."/>
            <person name="Gaikwad K."/>
            <person name="Singh A."/>
            <person name="Dalal V."/>
            <person name="Srivastava S."/>
            <person name="Dixit A."/>
            <person name="Pal A.K."/>
            <person name="Ghazi I.A."/>
            <person name="Yadav M."/>
            <person name="Pandit A."/>
            <person name="Bhargava A."/>
            <person name="Sureshbabu K."/>
            <person name="Batra K."/>
            <person name="Sharma T.R."/>
            <person name="Mohapatra T."/>
            <person name="Singh N.K."/>
            <person name="Messing J."/>
            <person name="Nelson A.B."/>
            <person name="Fuks G."/>
            <person name="Kavchok S."/>
            <person name="Keizer G."/>
            <person name="Linton E."/>
            <person name="Llaca V."/>
            <person name="Song R."/>
            <person name="Tanyolac B."/>
            <person name="Young S."/>
            <person name="Ho-Il K."/>
            <person name="Hahn J.H."/>
            <person name="Sangsakoo G."/>
            <person name="Vanavichit A."/>
            <person name="de Mattos Luiz.A.T."/>
            <person name="Zimmer P.D."/>
            <person name="Malone G."/>
            <person name="Dellagostin O."/>
            <person name="de Oliveira A.C."/>
            <person name="Bevan M."/>
            <person name="Bancroft I."/>
            <person name="Minx P."/>
            <person name="Cordum H."/>
            <person name="Wilson R."/>
            <person name="Cheng Z."/>
            <person name="Jin W."/>
            <person name="Jiang J."/>
            <person name="Leong S.A."/>
            <person name="Iwama H."/>
            <person name="Gojobori T."/>
            <person name="Itoh T."/>
            <person name="Niimura Y."/>
            <person name="Fujii Y."/>
            <person name="Habara T."/>
            <person name="Sakai H."/>
            <person name="Sato Y."/>
            <person name="Wilson G."/>
            <person name="Kumar K."/>
            <person name="McCouch S."/>
            <person name="Juretic N."/>
            <person name="Hoen D."/>
            <person name="Wright S."/>
            <person name="Bruskiewich R."/>
            <person name="Bureau T."/>
            <person name="Miyao A."/>
            <person name="Hirochika H."/>
            <person name="Nishikawa T."/>
            <person name="Kadowaki K."/>
            <person name="Sugiura M."/>
            <person name="Burr B."/>
            <person name="Sasaki T."/>
        </authorList>
    </citation>
    <scope>NUCLEOTIDE SEQUENCE [LARGE SCALE GENOMIC DNA]</scope>
    <source>
        <strain evidence="10">cv. Nipponbare</strain>
    </source>
</reference>
<keyword evidence="4" id="KW-0378">Hydrolase</keyword>
<dbReference type="GO" id="GO:0006508">
    <property type="term" value="P:proteolysis"/>
    <property type="evidence" value="ECO:0007669"/>
    <property type="project" value="UniProtKB-KW"/>
</dbReference>
<dbReference type="GO" id="GO:0003676">
    <property type="term" value="F:nucleic acid binding"/>
    <property type="evidence" value="ECO:0007669"/>
    <property type="project" value="InterPro"/>
</dbReference>
<evidence type="ECO:0000256" key="2">
    <source>
        <dbReference type="ARBA" id="ARBA00022723"/>
    </source>
</evidence>
<dbReference type="PANTHER" id="PTHR42648">
    <property type="entry name" value="TRANSPOSASE, PUTATIVE-RELATED"/>
    <property type="match status" value="1"/>
</dbReference>
<evidence type="ECO:0000259" key="7">
    <source>
        <dbReference type="PROSITE" id="PS50158"/>
    </source>
</evidence>
<feature type="compositionally biased region" description="Low complexity" evidence="6">
    <location>
        <begin position="942"/>
        <end position="951"/>
    </location>
</feature>
<evidence type="ECO:0000259" key="8">
    <source>
        <dbReference type="PROSITE" id="PS50994"/>
    </source>
</evidence>
<dbReference type="InterPro" id="IPR012337">
    <property type="entry name" value="RNaseH-like_sf"/>
</dbReference>
<accession>Q53LP5</accession>
<evidence type="ECO:0000256" key="4">
    <source>
        <dbReference type="ARBA" id="ARBA00022801"/>
    </source>
</evidence>
<evidence type="ECO:0000256" key="3">
    <source>
        <dbReference type="ARBA" id="ARBA00022750"/>
    </source>
</evidence>
<feature type="compositionally biased region" description="Pro residues" evidence="6">
    <location>
        <begin position="952"/>
        <end position="962"/>
    </location>
</feature>
<organism evidence="9 10">
    <name type="scientific">Oryza sativa subsp. japonica</name>
    <name type="common">Rice</name>
    <dbReference type="NCBI Taxonomy" id="39947"/>
    <lineage>
        <taxon>Eukaryota</taxon>
        <taxon>Viridiplantae</taxon>
        <taxon>Streptophyta</taxon>
        <taxon>Embryophyta</taxon>
        <taxon>Tracheophyta</taxon>
        <taxon>Spermatophyta</taxon>
        <taxon>Magnoliopsida</taxon>
        <taxon>Liliopsida</taxon>
        <taxon>Poales</taxon>
        <taxon>Poaceae</taxon>
        <taxon>BOP clade</taxon>
        <taxon>Oryzoideae</taxon>
        <taxon>Oryzeae</taxon>
        <taxon>Oryzinae</taxon>
        <taxon>Oryza</taxon>
        <taxon>Oryza sativa</taxon>
    </lineage>
</organism>
<reference evidence="10" key="2">
    <citation type="journal article" date="2008" name="Nucleic Acids Res.">
        <title>The rice annotation project database (RAP-DB): 2008 update.</title>
        <authorList>
            <consortium name="The rice annotation project (RAP)"/>
        </authorList>
    </citation>
    <scope>GENOME REANNOTATION</scope>
    <source>
        <strain evidence="10">cv. Nipponbare</strain>
    </source>
</reference>
<dbReference type="Pfam" id="PF14223">
    <property type="entry name" value="Retrotran_gag_2"/>
    <property type="match status" value="1"/>
</dbReference>
<dbReference type="InterPro" id="IPR013103">
    <property type="entry name" value="RVT_2"/>
</dbReference>
<gene>
    <name evidence="9" type="ordered locus">LOC_Os11g09330</name>
</gene>
<dbReference type="PANTHER" id="PTHR42648:SF25">
    <property type="entry name" value="RNA-DIRECTED DNA POLYMERASE"/>
    <property type="match status" value="1"/>
</dbReference>
<dbReference type="InterPro" id="IPR001878">
    <property type="entry name" value="Znf_CCHC"/>
</dbReference>
<dbReference type="InterPro" id="IPR036397">
    <property type="entry name" value="RNaseH_sf"/>
</dbReference>
<dbReference type="EMBL" id="AC139170">
    <property type="protein sequence ID" value="AAX96737.1"/>
    <property type="molecule type" value="Genomic_DNA"/>
</dbReference>
<dbReference type="Pfam" id="PF00665">
    <property type="entry name" value="rve"/>
    <property type="match status" value="1"/>
</dbReference>
<dbReference type="Pfam" id="PF13976">
    <property type="entry name" value="gag_pre-integrs"/>
    <property type="match status" value="1"/>
</dbReference>
<proteinExistence type="predicted"/>
<keyword evidence="2" id="KW-0479">Metal-binding</keyword>
<keyword evidence="1" id="KW-0645">Protease</keyword>
<dbReference type="SUPFAM" id="SSF53098">
    <property type="entry name" value="Ribonuclease H-like"/>
    <property type="match status" value="1"/>
</dbReference>
<dbReference type="Proteomes" id="UP000000763">
    <property type="component" value="Chromosome 11"/>
</dbReference>
<feature type="compositionally biased region" description="Low complexity" evidence="6">
    <location>
        <begin position="993"/>
        <end position="1002"/>
    </location>
</feature>
<feature type="compositionally biased region" description="Pro residues" evidence="6">
    <location>
        <begin position="976"/>
        <end position="992"/>
    </location>
</feature>
<dbReference type="Gene3D" id="4.10.60.10">
    <property type="entry name" value="Zinc finger, CCHC-type"/>
    <property type="match status" value="1"/>
</dbReference>
<feature type="domain" description="Integrase catalytic" evidence="8">
    <location>
        <begin position="686"/>
        <end position="862"/>
    </location>
</feature>
<keyword evidence="5" id="KW-0863">Zinc-finger</keyword>
<feature type="compositionally biased region" description="Low complexity" evidence="6">
    <location>
        <begin position="7"/>
        <end position="23"/>
    </location>
</feature>
<dbReference type="InterPro" id="IPR057670">
    <property type="entry name" value="SH3_retrovirus"/>
</dbReference>
<evidence type="ECO:0000256" key="5">
    <source>
        <dbReference type="PROSITE-ProRule" id="PRU00047"/>
    </source>
</evidence>
<dbReference type="GO" id="GO:0008270">
    <property type="term" value="F:zinc ion binding"/>
    <property type="evidence" value="ECO:0007669"/>
    <property type="project" value="UniProtKB-KW"/>
</dbReference>
<evidence type="ECO:0000256" key="1">
    <source>
        <dbReference type="ARBA" id="ARBA00022670"/>
    </source>
</evidence>
<dbReference type="GO" id="GO:0004190">
    <property type="term" value="F:aspartic-type endopeptidase activity"/>
    <property type="evidence" value="ECO:0007669"/>
    <property type="project" value="UniProtKB-KW"/>
</dbReference>
<dbReference type="Pfam" id="PF07727">
    <property type="entry name" value="RVT_2"/>
    <property type="match status" value="1"/>
</dbReference>
<feature type="region of interest" description="Disordered" evidence="6">
    <location>
        <begin position="372"/>
        <end position="431"/>
    </location>
</feature>
<evidence type="ECO:0000313" key="9">
    <source>
        <dbReference type="EMBL" id="AAX96737.1"/>
    </source>
</evidence>
<evidence type="ECO:0000256" key="6">
    <source>
        <dbReference type="SAM" id="MobiDB-lite"/>
    </source>
</evidence>
<evidence type="ECO:0000313" key="10">
    <source>
        <dbReference type="Proteomes" id="UP000000763"/>
    </source>
</evidence>
<dbReference type="InterPro" id="IPR036875">
    <property type="entry name" value="Znf_CCHC_sf"/>
</dbReference>